<dbReference type="GO" id="GO:0003677">
    <property type="term" value="F:DNA binding"/>
    <property type="evidence" value="ECO:0007669"/>
    <property type="project" value="UniProtKB-UniRule"/>
</dbReference>
<keyword evidence="9" id="KW-1185">Reference proteome</keyword>
<protein>
    <recommendedName>
        <fullName evidence="7">OmpR/PhoB-type domain-containing protein</fullName>
    </recommendedName>
</protein>
<keyword evidence="3 5" id="KW-0238">DNA-binding</keyword>
<feature type="region of interest" description="Disordered" evidence="6">
    <location>
        <begin position="1004"/>
        <end position="1024"/>
    </location>
</feature>
<dbReference type="SMART" id="SM01043">
    <property type="entry name" value="BTAD"/>
    <property type="match status" value="1"/>
</dbReference>
<sequence length="1024" mass="111012">MRFQLLGTVTARRNGTDVPLGGPKPRTLLAALLLAEGRVLHADRLISIIWDEAPPESASALLHTYVSTLRRAFQQPDGVPGAILTEQSGYRIELTGCTVDLLEFARLAAEGDSAAGAGDHEAAEQRYGQALDQWQGPALGGLKSRFAATEAARLADQRLDVLEKRIDCAFALGRGAGLVNELTALVAEHPLRERLRGQLMTALWTTGRQADALRCYQAGRGLLVEELGVEPGPELRALHQRILRGDTVAPEPGAPAAPKSEEEPAPLREASGGPCLLPPDITDFTGRTAESAALTKPAARRVAISGKPGSGKSSLAVHVSHLLRARFPDGQLYVALRGAQQSPVDAVEVLGRFLRALGVADAELPVGLDERGELYRTLSASKRLLVVLDDAADERQVRPLLPSGDDCLCVLTSRVRLAALDSTEHIDLQVLDDKTGLALLTQIVGGTRIAAEPDAARTLVHLCGNLPLAVRIIGARLAARPDWRPSRLVPRLREQRKFLNELAIGDLEVRGSLALSYRGLGDLERSALRRLGWLGVPDFGAWLVSVLLSVPPDDAEDIVEGLVRAQLLDVVSNDGSGVTRYRLHDLIRVFGWERAEAEEDAEQLRLAVRQAADEWYRLVEWASGGTPVRALRPAAPGPAATPELVSTDALGEPLAWFDTEQAALVHIVERASELGLADPAVRLATALCSSSFAVENHFHYWWRTHTAALGAARQTGDLSGQGLLLAGLGWLRSEQDRLDEAADYYAQALEAYAEVDDVRGQAITRMMLSSVRREQAQLPEALKLLGEALPVLSRLGDPRAEARAHHGRGMVLTELGRLPEARTELERALTRYRALPDNHGVALVLRSLGIVHRAAGRLAEAERACAQGLDLLRGAGDRLMIAYATQALVKVHIRQGRRNTDELRAELEDALATCREMQDGFGQALMLRTLGELELVRGEPESARRHLELALTWCDALSLPLWRARNLRDLAAAQRALGRQAESDATHAEAQALFTRYGAREAGEPRMSVKTASGNGKAVFTEHH</sequence>
<dbReference type="Gene3D" id="1.25.40.10">
    <property type="entry name" value="Tetratricopeptide repeat domain"/>
    <property type="match status" value="2"/>
</dbReference>
<dbReference type="InterPro" id="IPR005158">
    <property type="entry name" value="BTAD"/>
</dbReference>
<feature type="region of interest" description="Disordered" evidence="6">
    <location>
        <begin position="247"/>
        <end position="276"/>
    </location>
</feature>
<dbReference type="SMART" id="SM00862">
    <property type="entry name" value="Trans_reg_C"/>
    <property type="match status" value="1"/>
</dbReference>
<dbReference type="Gene3D" id="1.10.10.10">
    <property type="entry name" value="Winged helix-like DNA-binding domain superfamily/Winged helix DNA-binding domain"/>
    <property type="match status" value="1"/>
</dbReference>
<evidence type="ECO:0000256" key="6">
    <source>
        <dbReference type="SAM" id="MobiDB-lite"/>
    </source>
</evidence>
<dbReference type="InterPro" id="IPR002182">
    <property type="entry name" value="NB-ARC"/>
</dbReference>
<evidence type="ECO:0000313" key="8">
    <source>
        <dbReference type="EMBL" id="KDN16293.1"/>
    </source>
</evidence>
<keyword evidence="4" id="KW-0804">Transcription</keyword>
<dbReference type="Proteomes" id="UP000027345">
    <property type="component" value="Unassembled WGS sequence"/>
</dbReference>
<dbReference type="GO" id="GO:0000160">
    <property type="term" value="P:phosphorelay signal transduction system"/>
    <property type="evidence" value="ECO:0007669"/>
    <property type="project" value="InterPro"/>
</dbReference>
<evidence type="ECO:0000259" key="7">
    <source>
        <dbReference type="PROSITE" id="PS51755"/>
    </source>
</evidence>
<dbReference type="RefSeq" id="WP_084093924.1">
    <property type="nucleotide sequence ID" value="NZ_JMQI01000082.1"/>
</dbReference>
<dbReference type="SUPFAM" id="SSF48452">
    <property type="entry name" value="TPR-like"/>
    <property type="match status" value="2"/>
</dbReference>
<dbReference type="STRING" id="287986.DV20_41365"/>
<feature type="domain" description="OmpR/PhoB-type" evidence="7">
    <location>
        <begin position="1"/>
        <end position="94"/>
    </location>
</feature>
<dbReference type="PANTHER" id="PTHR35807:SF1">
    <property type="entry name" value="TRANSCRIPTIONAL REGULATOR REDD"/>
    <property type="match status" value="1"/>
</dbReference>
<evidence type="ECO:0000313" key="9">
    <source>
        <dbReference type="Proteomes" id="UP000027345"/>
    </source>
</evidence>
<comment type="similarity">
    <text evidence="1">Belongs to the AfsR/DnrI/RedD regulatory family.</text>
</comment>
<gene>
    <name evidence="8" type="ORF">DV20_41365</name>
</gene>
<evidence type="ECO:0000256" key="4">
    <source>
        <dbReference type="ARBA" id="ARBA00023163"/>
    </source>
</evidence>
<dbReference type="InterPro" id="IPR027417">
    <property type="entry name" value="P-loop_NTPase"/>
</dbReference>
<dbReference type="InterPro" id="IPR016032">
    <property type="entry name" value="Sig_transdc_resp-reg_C-effctor"/>
</dbReference>
<dbReference type="InterPro" id="IPR019734">
    <property type="entry name" value="TPR_rpt"/>
</dbReference>
<reference evidence="8 9" key="1">
    <citation type="submission" date="2014-05" db="EMBL/GenBank/DDBJ databases">
        <title>Draft genome sequence of Amycolatopsis rifamycinica DSM 46095.</title>
        <authorList>
            <person name="Lal R."/>
            <person name="Saxena A."/>
            <person name="Kumari R."/>
            <person name="Mukherjee U."/>
            <person name="Singh P."/>
            <person name="Sangwan N."/>
            <person name="Mahato N.K."/>
        </authorList>
    </citation>
    <scope>NUCLEOTIDE SEQUENCE [LARGE SCALE GENOMIC DNA]</scope>
    <source>
        <strain evidence="8 9">DSM 46095</strain>
    </source>
</reference>
<dbReference type="GO" id="GO:0006355">
    <property type="term" value="P:regulation of DNA-templated transcription"/>
    <property type="evidence" value="ECO:0007669"/>
    <property type="project" value="InterPro"/>
</dbReference>
<dbReference type="InterPro" id="IPR001867">
    <property type="entry name" value="OmpR/PhoB-type_DNA-bd"/>
</dbReference>
<dbReference type="Pfam" id="PF13424">
    <property type="entry name" value="TPR_12"/>
    <property type="match status" value="1"/>
</dbReference>
<dbReference type="PROSITE" id="PS51755">
    <property type="entry name" value="OMPR_PHOB"/>
    <property type="match status" value="1"/>
</dbReference>
<dbReference type="InterPro" id="IPR011990">
    <property type="entry name" value="TPR-like_helical_dom_sf"/>
</dbReference>
<dbReference type="GO" id="GO:0043531">
    <property type="term" value="F:ADP binding"/>
    <property type="evidence" value="ECO:0007669"/>
    <property type="project" value="InterPro"/>
</dbReference>
<dbReference type="SUPFAM" id="SSF46894">
    <property type="entry name" value="C-terminal effector domain of the bipartite response regulators"/>
    <property type="match status" value="1"/>
</dbReference>
<organism evidence="8 9">
    <name type="scientific">Amycolatopsis rifamycinica</name>
    <dbReference type="NCBI Taxonomy" id="287986"/>
    <lineage>
        <taxon>Bacteria</taxon>
        <taxon>Bacillati</taxon>
        <taxon>Actinomycetota</taxon>
        <taxon>Actinomycetes</taxon>
        <taxon>Pseudonocardiales</taxon>
        <taxon>Pseudonocardiaceae</taxon>
        <taxon>Amycolatopsis</taxon>
    </lineage>
</organism>
<dbReference type="Gene3D" id="3.40.50.300">
    <property type="entry name" value="P-loop containing nucleotide triphosphate hydrolases"/>
    <property type="match status" value="1"/>
</dbReference>
<dbReference type="OrthoDB" id="3587032at2"/>
<feature type="compositionally biased region" description="Low complexity" evidence="6">
    <location>
        <begin position="249"/>
        <end position="258"/>
    </location>
</feature>
<evidence type="ECO:0000256" key="2">
    <source>
        <dbReference type="ARBA" id="ARBA00023015"/>
    </source>
</evidence>
<dbReference type="eggNOG" id="COG3903">
    <property type="taxonomic scope" value="Bacteria"/>
</dbReference>
<proteinExistence type="inferred from homology"/>
<evidence type="ECO:0000256" key="5">
    <source>
        <dbReference type="PROSITE-ProRule" id="PRU01091"/>
    </source>
</evidence>
<evidence type="ECO:0000256" key="1">
    <source>
        <dbReference type="ARBA" id="ARBA00005820"/>
    </source>
</evidence>
<dbReference type="Pfam" id="PF00931">
    <property type="entry name" value="NB-ARC"/>
    <property type="match status" value="1"/>
</dbReference>
<dbReference type="PANTHER" id="PTHR35807">
    <property type="entry name" value="TRANSCRIPTIONAL REGULATOR REDD-RELATED"/>
    <property type="match status" value="1"/>
</dbReference>
<dbReference type="eggNOG" id="COG3629">
    <property type="taxonomic scope" value="Bacteria"/>
</dbReference>
<dbReference type="Pfam" id="PF03704">
    <property type="entry name" value="BTAD"/>
    <property type="match status" value="1"/>
</dbReference>
<dbReference type="InterPro" id="IPR036388">
    <property type="entry name" value="WH-like_DNA-bd_sf"/>
</dbReference>
<dbReference type="Pfam" id="PF00486">
    <property type="entry name" value="Trans_reg_C"/>
    <property type="match status" value="1"/>
</dbReference>
<keyword evidence="2" id="KW-0805">Transcription regulation</keyword>
<feature type="DNA-binding region" description="OmpR/PhoB-type" evidence="5">
    <location>
        <begin position="1"/>
        <end position="94"/>
    </location>
</feature>
<comment type="caution">
    <text evidence="8">The sequence shown here is derived from an EMBL/GenBank/DDBJ whole genome shotgun (WGS) entry which is preliminary data.</text>
</comment>
<dbReference type="AlphaFoldDB" id="A0A066TWD1"/>
<evidence type="ECO:0000256" key="3">
    <source>
        <dbReference type="ARBA" id="ARBA00023125"/>
    </source>
</evidence>
<dbReference type="PRINTS" id="PR00364">
    <property type="entry name" value="DISEASERSIST"/>
</dbReference>
<accession>A0A066TWD1</accession>
<dbReference type="CDD" id="cd15831">
    <property type="entry name" value="BTAD"/>
    <property type="match status" value="1"/>
</dbReference>
<dbReference type="SMART" id="SM00028">
    <property type="entry name" value="TPR"/>
    <property type="match status" value="3"/>
</dbReference>
<dbReference type="SUPFAM" id="SSF52540">
    <property type="entry name" value="P-loop containing nucleoside triphosphate hydrolases"/>
    <property type="match status" value="1"/>
</dbReference>
<name>A0A066TWD1_9PSEU</name>
<dbReference type="EMBL" id="JMQI01000082">
    <property type="protein sequence ID" value="KDN16293.1"/>
    <property type="molecule type" value="Genomic_DNA"/>
</dbReference>
<dbReference type="InterPro" id="IPR051677">
    <property type="entry name" value="AfsR-DnrI-RedD_regulator"/>
</dbReference>